<comment type="caution">
    <text evidence="11">The sequence shown here is derived from an EMBL/GenBank/DDBJ whole genome shotgun (WGS) entry which is preliminary data.</text>
</comment>
<keyword evidence="10" id="KW-0472">Membrane</keyword>
<dbReference type="AlphaFoldDB" id="A0A8K0KIS6"/>
<accession>A0A8K0KIS6</accession>
<evidence type="ECO:0000313" key="12">
    <source>
        <dbReference type="Proteomes" id="UP000792457"/>
    </source>
</evidence>
<dbReference type="CDD" id="cd07306">
    <property type="entry name" value="Porin3_VDAC"/>
    <property type="match status" value="1"/>
</dbReference>
<keyword evidence="9" id="KW-0496">Mitochondrion</keyword>
<evidence type="ECO:0000256" key="7">
    <source>
        <dbReference type="ARBA" id="ARBA00023065"/>
    </source>
</evidence>
<evidence type="ECO:0000256" key="5">
    <source>
        <dbReference type="ARBA" id="ARBA00022692"/>
    </source>
</evidence>
<keyword evidence="6" id="KW-1000">Mitochondrion outer membrane</keyword>
<dbReference type="FunFam" id="2.40.160.10:FF:000001">
    <property type="entry name" value="Voltage-dependent anion-selective channel protein 2"/>
    <property type="match status" value="1"/>
</dbReference>
<protein>
    <recommendedName>
        <fullName evidence="13">Voltage-dependent anion-selective channel</fullName>
    </recommendedName>
</protein>
<dbReference type="InterPro" id="IPR027246">
    <property type="entry name" value="Porin_Euk/Tom40"/>
</dbReference>
<keyword evidence="8" id="KW-0626">Porin</keyword>
<dbReference type="GO" id="GO:0008308">
    <property type="term" value="F:voltage-gated monoatomic anion channel activity"/>
    <property type="evidence" value="ECO:0007669"/>
    <property type="project" value="InterPro"/>
</dbReference>
<dbReference type="InterPro" id="IPR001925">
    <property type="entry name" value="Porin_Euk"/>
</dbReference>
<dbReference type="Proteomes" id="UP000792457">
    <property type="component" value="Unassembled WGS sequence"/>
</dbReference>
<keyword evidence="5" id="KW-0812">Transmembrane</keyword>
<organism evidence="11 12">
    <name type="scientific">Ladona fulva</name>
    <name type="common">Scarce chaser dragonfly</name>
    <name type="synonym">Libellula fulva</name>
    <dbReference type="NCBI Taxonomy" id="123851"/>
    <lineage>
        <taxon>Eukaryota</taxon>
        <taxon>Metazoa</taxon>
        <taxon>Ecdysozoa</taxon>
        <taxon>Arthropoda</taxon>
        <taxon>Hexapoda</taxon>
        <taxon>Insecta</taxon>
        <taxon>Pterygota</taxon>
        <taxon>Palaeoptera</taxon>
        <taxon>Odonata</taxon>
        <taxon>Epiprocta</taxon>
        <taxon>Anisoptera</taxon>
        <taxon>Libelluloidea</taxon>
        <taxon>Libellulidae</taxon>
        <taxon>Ladona</taxon>
    </lineage>
</organism>
<keyword evidence="4" id="KW-1134">Transmembrane beta strand</keyword>
<evidence type="ECO:0000256" key="4">
    <source>
        <dbReference type="ARBA" id="ARBA00022452"/>
    </source>
</evidence>
<dbReference type="Gene3D" id="2.40.160.10">
    <property type="entry name" value="Porin"/>
    <property type="match status" value="1"/>
</dbReference>
<dbReference type="GO" id="GO:0046930">
    <property type="term" value="C:pore complex"/>
    <property type="evidence" value="ECO:0007669"/>
    <property type="project" value="UniProtKB-KW"/>
</dbReference>
<dbReference type="PRINTS" id="PR00185">
    <property type="entry name" value="EUKARYTPORIN"/>
</dbReference>
<evidence type="ECO:0000256" key="6">
    <source>
        <dbReference type="ARBA" id="ARBA00022787"/>
    </source>
</evidence>
<evidence type="ECO:0000313" key="11">
    <source>
        <dbReference type="EMBL" id="KAG8234450.1"/>
    </source>
</evidence>
<dbReference type="Pfam" id="PF01459">
    <property type="entry name" value="Porin_3"/>
    <property type="match status" value="1"/>
</dbReference>
<comment type="subcellular location">
    <subcellularLocation>
        <location evidence="1">Mitochondrion outer membrane</location>
    </subcellularLocation>
</comment>
<proteinExistence type="inferred from homology"/>
<gene>
    <name evidence="11" type="ORF">J437_LFUL014196</name>
</gene>
<sequence length="283" mass="30638">MAPPSYGDLGKAARDVFGSGYHFGLVKLELNTKTEDAINITAGATLNQESGRVFGSLETRYKVKDYGMVFTERWNTDNALSTEISVENKIAQGLKMSLDTTFVPHSGKKSGRVKTAFKHDSVALNMDMNLGRGGPVINGSTVFGYNGWLAGYQMSYDYTKSKITKNNFAVGFTTNDFVVHSSVNDGEEYFASLYQQLKPNLETGIQIAWSAGSADTRFEIGCKYQVGPLASLRAKVDNSSRVGLAFQQKLSNGISMTMSALIDGKSFYGGGGHKLGMSLDMAA</sequence>
<dbReference type="PANTHER" id="PTHR11743:SF70">
    <property type="entry name" value="GH26960P-RELATED"/>
    <property type="match status" value="1"/>
</dbReference>
<dbReference type="PANTHER" id="PTHR11743">
    <property type="entry name" value="VOLTAGE-DEPENDENT ANION-SELECTIVE CHANNEL"/>
    <property type="match status" value="1"/>
</dbReference>
<dbReference type="OrthoDB" id="7827681at2759"/>
<keyword evidence="12" id="KW-1185">Reference proteome</keyword>
<evidence type="ECO:0000256" key="10">
    <source>
        <dbReference type="ARBA" id="ARBA00023136"/>
    </source>
</evidence>
<keyword evidence="7" id="KW-0406">Ion transport</keyword>
<evidence type="ECO:0000256" key="9">
    <source>
        <dbReference type="ARBA" id="ARBA00023128"/>
    </source>
</evidence>
<reference evidence="11" key="1">
    <citation type="submission" date="2013-04" db="EMBL/GenBank/DDBJ databases">
        <authorList>
            <person name="Qu J."/>
            <person name="Murali S.C."/>
            <person name="Bandaranaike D."/>
            <person name="Bellair M."/>
            <person name="Blankenburg K."/>
            <person name="Chao H."/>
            <person name="Dinh H."/>
            <person name="Doddapaneni H."/>
            <person name="Downs B."/>
            <person name="Dugan-Rocha S."/>
            <person name="Elkadiri S."/>
            <person name="Gnanaolivu R.D."/>
            <person name="Hernandez B."/>
            <person name="Javaid M."/>
            <person name="Jayaseelan J.C."/>
            <person name="Lee S."/>
            <person name="Li M."/>
            <person name="Ming W."/>
            <person name="Munidasa M."/>
            <person name="Muniz J."/>
            <person name="Nguyen L."/>
            <person name="Ongeri F."/>
            <person name="Osuji N."/>
            <person name="Pu L.-L."/>
            <person name="Puazo M."/>
            <person name="Qu C."/>
            <person name="Quiroz J."/>
            <person name="Raj R."/>
            <person name="Weissenberger G."/>
            <person name="Xin Y."/>
            <person name="Zou X."/>
            <person name="Han Y."/>
            <person name="Richards S."/>
            <person name="Worley K."/>
            <person name="Muzny D."/>
            <person name="Gibbs R."/>
        </authorList>
    </citation>
    <scope>NUCLEOTIDE SEQUENCE</scope>
    <source>
        <strain evidence="11">Sampled in the wild</strain>
    </source>
</reference>
<comment type="similarity">
    <text evidence="2">Belongs to the eukaryotic mitochondrial porin family.</text>
</comment>
<evidence type="ECO:0008006" key="13">
    <source>
        <dbReference type="Google" id="ProtNLM"/>
    </source>
</evidence>
<name>A0A8K0KIS6_LADFU</name>
<evidence type="ECO:0000256" key="2">
    <source>
        <dbReference type="ARBA" id="ARBA00007780"/>
    </source>
</evidence>
<evidence type="ECO:0000256" key="3">
    <source>
        <dbReference type="ARBA" id="ARBA00022448"/>
    </source>
</evidence>
<dbReference type="EMBL" id="KZ308813">
    <property type="protein sequence ID" value="KAG8234450.1"/>
    <property type="molecule type" value="Genomic_DNA"/>
</dbReference>
<keyword evidence="3" id="KW-0813">Transport</keyword>
<dbReference type="GO" id="GO:0015288">
    <property type="term" value="F:porin activity"/>
    <property type="evidence" value="ECO:0007669"/>
    <property type="project" value="UniProtKB-KW"/>
</dbReference>
<evidence type="ECO:0000256" key="1">
    <source>
        <dbReference type="ARBA" id="ARBA00004294"/>
    </source>
</evidence>
<dbReference type="GO" id="GO:0005741">
    <property type="term" value="C:mitochondrial outer membrane"/>
    <property type="evidence" value="ECO:0007669"/>
    <property type="project" value="UniProtKB-SubCell"/>
</dbReference>
<dbReference type="InterPro" id="IPR023614">
    <property type="entry name" value="Porin_dom_sf"/>
</dbReference>
<evidence type="ECO:0000256" key="8">
    <source>
        <dbReference type="ARBA" id="ARBA00023114"/>
    </source>
</evidence>
<reference evidence="11" key="2">
    <citation type="submission" date="2017-10" db="EMBL/GenBank/DDBJ databases">
        <title>Ladona fulva Genome sequencing and assembly.</title>
        <authorList>
            <person name="Murali S."/>
            <person name="Richards S."/>
            <person name="Bandaranaike D."/>
            <person name="Bellair M."/>
            <person name="Blankenburg K."/>
            <person name="Chao H."/>
            <person name="Dinh H."/>
            <person name="Doddapaneni H."/>
            <person name="Dugan-Rocha S."/>
            <person name="Elkadiri S."/>
            <person name="Gnanaolivu R."/>
            <person name="Hernandez B."/>
            <person name="Skinner E."/>
            <person name="Javaid M."/>
            <person name="Lee S."/>
            <person name="Li M."/>
            <person name="Ming W."/>
            <person name="Munidasa M."/>
            <person name="Muniz J."/>
            <person name="Nguyen L."/>
            <person name="Hughes D."/>
            <person name="Osuji N."/>
            <person name="Pu L.-L."/>
            <person name="Puazo M."/>
            <person name="Qu C."/>
            <person name="Quiroz J."/>
            <person name="Raj R."/>
            <person name="Weissenberger G."/>
            <person name="Xin Y."/>
            <person name="Zou X."/>
            <person name="Han Y."/>
            <person name="Worley K."/>
            <person name="Muzny D."/>
            <person name="Gibbs R."/>
        </authorList>
    </citation>
    <scope>NUCLEOTIDE SEQUENCE</scope>
    <source>
        <strain evidence="11">Sampled in the wild</strain>
    </source>
</reference>